<dbReference type="AlphaFoldDB" id="A0A7R9P3B8"/>
<evidence type="ECO:0000313" key="1">
    <source>
        <dbReference type="EMBL" id="CAD7568016.1"/>
    </source>
</evidence>
<protein>
    <submittedName>
        <fullName evidence="1">(California timema) hypothetical protein</fullName>
    </submittedName>
</protein>
<proteinExistence type="predicted"/>
<sequence>MASTIKVGWPIMDELKPLEQNTLEIRTKSIEQTLIPLVKQASHPGRNSNTDLSVTCKTDESDYFVCVATSAMNGGRASMVAKLADTTEWQYTCPKALPLTPFTMRNKGAARLSARATKI</sequence>
<accession>A0A7R9P3B8</accession>
<reference evidence="1" key="1">
    <citation type="submission" date="2020-11" db="EMBL/GenBank/DDBJ databases">
        <authorList>
            <person name="Tran Van P."/>
        </authorList>
    </citation>
    <scope>NUCLEOTIDE SEQUENCE</scope>
</reference>
<gene>
    <name evidence="1" type="ORF">TCMB3V08_LOCUS792</name>
</gene>
<organism evidence="1">
    <name type="scientific">Timema californicum</name>
    <name type="common">California timema</name>
    <name type="synonym">Walking stick</name>
    <dbReference type="NCBI Taxonomy" id="61474"/>
    <lineage>
        <taxon>Eukaryota</taxon>
        <taxon>Metazoa</taxon>
        <taxon>Ecdysozoa</taxon>
        <taxon>Arthropoda</taxon>
        <taxon>Hexapoda</taxon>
        <taxon>Insecta</taxon>
        <taxon>Pterygota</taxon>
        <taxon>Neoptera</taxon>
        <taxon>Polyneoptera</taxon>
        <taxon>Phasmatodea</taxon>
        <taxon>Timematodea</taxon>
        <taxon>Timematoidea</taxon>
        <taxon>Timematidae</taxon>
        <taxon>Timema</taxon>
    </lineage>
</organism>
<name>A0A7R9P3B8_TIMCA</name>
<dbReference type="EMBL" id="OE179203">
    <property type="protein sequence ID" value="CAD7568016.1"/>
    <property type="molecule type" value="Genomic_DNA"/>
</dbReference>